<evidence type="ECO:0000259" key="14">
    <source>
        <dbReference type="Pfam" id="PF02463"/>
    </source>
</evidence>
<keyword evidence="8 12" id="KW-0067">ATP-binding</keyword>
<evidence type="ECO:0000256" key="4">
    <source>
        <dbReference type="ARBA" id="ARBA00022490"/>
    </source>
</evidence>
<dbReference type="InterPro" id="IPR003395">
    <property type="entry name" value="RecF/RecN/SMC_N"/>
</dbReference>
<organism evidence="15 16">
    <name type="scientific">Candidatus Borkfalkia avistercoris</name>
    <dbReference type="NCBI Taxonomy" id="2838504"/>
    <lineage>
        <taxon>Bacteria</taxon>
        <taxon>Bacillati</taxon>
        <taxon>Bacillota</taxon>
        <taxon>Clostridia</taxon>
        <taxon>Christensenellales</taxon>
        <taxon>Christensenellaceae</taxon>
        <taxon>Candidatus Borkfalkia</taxon>
    </lineage>
</organism>
<dbReference type="PROSITE" id="PS00618">
    <property type="entry name" value="RECF_2"/>
    <property type="match status" value="1"/>
</dbReference>
<comment type="subcellular location">
    <subcellularLocation>
        <location evidence="1 12 13">Cytoplasm</location>
    </subcellularLocation>
</comment>
<evidence type="ECO:0000313" key="15">
    <source>
        <dbReference type="EMBL" id="HIZ04109.1"/>
    </source>
</evidence>
<dbReference type="PROSITE" id="PS00617">
    <property type="entry name" value="RECF_1"/>
    <property type="match status" value="1"/>
</dbReference>
<keyword evidence="4 12" id="KW-0963">Cytoplasm</keyword>
<keyword evidence="11 12" id="KW-0742">SOS response</keyword>
<name>A0A9D2D0A2_9FIRM</name>
<dbReference type="GO" id="GO:0006302">
    <property type="term" value="P:double-strand break repair"/>
    <property type="evidence" value="ECO:0007669"/>
    <property type="project" value="TreeGrafter"/>
</dbReference>
<evidence type="ECO:0000256" key="12">
    <source>
        <dbReference type="HAMAP-Rule" id="MF_00365"/>
    </source>
</evidence>
<dbReference type="GO" id="GO:0009432">
    <property type="term" value="P:SOS response"/>
    <property type="evidence" value="ECO:0007669"/>
    <property type="project" value="UniProtKB-UniRule"/>
</dbReference>
<dbReference type="Pfam" id="PF02463">
    <property type="entry name" value="SMC_N"/>
    <property type="match status" value="1"/>
</dbReference>
<feature type="binding site" evidence="12">
    <location>
        <begin position="30"/>
        <end position="37"/>
    </location>
    <ligand>
        <name>ATP</name>
        <dbReference type="ChEBI" id="CHEBI:30616"/>
    </ligand>
</feature>
<dbReference type="EMBL" id="DXCL01000045">
    <property type="protein sequence ID" value="HIZ04109.1"/>
    <property type="molecule type" value="Genomic_DNA"/>
</dbReference>
<evidence type="ECO:0000313" key="16">
    <source>
        <dbReference type="Proteomes" id="UP000824132"/>
    </source>
</evidence>
<dbReference type="InterPro" id="IPR042174">
    <property type="entry name" value="RecF_2"/>
</dbReference>
<dbReference type="Gene3D" id="1.20.1050.90">
    <property type="entry name" value="RecF/RecN/SMC, N-terminal domain"/>
    <property type="match status" value="1"/>
</dbReference>
<dbReference type="HAMAP" id="MF_00365">
    <property type="entry name" value="RecF"/>
    <property type="match status" value="1"/>
</dbReference>
<dbReference type="GO" id="GO:0005524">
    <property type="term" value="F:ATP binding"/>
    <property type="evidence" value="ECO:0007669"/>
    <property type="project" value="UniProtKB-UniRule"/>
</dbReference>
<evidence type="ECO:0000256" key="13">
    <source>
        <dbReference type="RuleBase" id="RU000578"/>
    </source>
</evidence>
<dbReference type="InterPro" id="IPR001238">
    <property type="entry name" value="DNA-binding_RecF"/>
</dbReference>
<evidence type="ECO:0000256" key="1">
    <source>
        <dbReference type="ARBA" id="ARBA00004496"/>
    </source>
</evidence>
<sequence>MHIKKLTLKNFRNYAYEEFSFSGGVNVLYGKNAQGKTNCAEAVFYLCAGVSPRAKKDRQMIMAGQESAYIRADAETRFGSICIEADIFENRREIRVNGSRIAKNADLLGNINGVFFSPSELRLVQDGPDERRRFLNVSISQMSKSYYTALVRYNKILEQRNALLKNRDVSLIFETLPVWDVQLCRYAAELAMRRAEYIAMLAPFAKEKHAFLTDGAETLEISSDKHYGDDKEEIEKRLLAEFEANYEKDVKLGFTTVGPHRDDLKILINGTEARVYGSQGQARTAALAIKLAEVEIFQKTAGESPVLILDDVMSELDLARRRKLLAEIDGIQTILTCTHTEKVLFGKAVNKIRIVGGKIKR</sequence>
<evidence type="ECO:0000256" key="5">
    <source>
        <dbReference type="ARBA" id="ARBA00022705"/>
    </source>
</evidence>
<accession>A0A9D2D0A2</accession>
<evidence type="ECO:0000256" key="7">
    <source>
        <dbReference type="ARBA" id="ARBA00022763"/>
    </source>
</evidence>
<comment type="function">
    <text evidence="12 13">The RecF protein is involved in DNA metabolism; it is required for DNA replication and normal SOS inducibility. RecF binds preferentially to single-stranded, linear DNA. It also seems to bind ATP.</text>
</comment>
<evidence type="ECO:0000256" key="9">
    <source>
        <dbReference type="ARBA" id="ARBA00023125"/>
    </source>
</evidence>
<evidence type="ECO:0000256" key="2">
    <source>
        <dbReference type="ARBA" id="ARBA00008016"/>
    </source>
</evidence>
<feature type="domain" description="RecF/RecN/SMC N-terminal" evidence="14">
    <location>
        <begin position="2"/>
        <end position="342"/>
    </location>
</feature>
<dbReference type="GO" id="GO:0006260">
    <property type="term" value="P:DNA replication"/>
    <property type="evidence" value="ECO:0007669"/>
    <property type="project" value="UniProtKB-UniRule"/>
</dbReference>
<dbReference type="Proteomes" id="UP000824132">
    <property type="component" value="Unassembled WGS sequence"/>
</dbReference>
<gene>
    <name evidence="12 15" type="primary">recF</name>
    <name evidence="15" type="ORF">H9727_07470</name>
</gene>
<dbReference type="GO" id="GO:0005737">
    <property type="term" value="C:cytoplasm"/>
    <property type="evidence" value="ECO:0007669"/>
    <property type="project" value="UniProtKB-SubCell"/>
</dbReference>
<comment type="similarity">
    <text evidence="2 12 13">Belongs to the RecF family.</text>
</comment>
<reference evidence="15" key="1">
    <citation type="journal article" date="2021" name="PeerJ">
        <title>Extensive microbial diversity within the chicken gut microbiome revealed by metagenomics and culture.</title>
        <authorList>
            <person name="Gilroy R."/>
            <person name="Ravi A."/>
            <person name="Getino M."/>
            <person name="Pursley I."/>
            <person name="Horton D.L."/>
            <person name="Alikhan N.F."/>
            <person name="Baker D."/>
            <person name="Gharbi K."/>
            <person name="Hall N."/>
            <person name="Watson M."/>
            <person name="Adriaenssens E.M."/>
            <person name="Foster-Nyarko E."/>
            <person name="Jarju S."/>
            <person name="Secka A."/>
            <person name="Antonio M."/>
            <person name="Oren A."/>
            <person name="Chaudhuri R.R."/>
            <person name="La Ragione R."/>
            <person name="Hildebrand F."/>
            <person name="Pallen M.J."/>
        </authorList>
    </citation>
    <scope>NUCLEOTIDE SEQUENCE</scope>
    <source>
        <strain evidence="15">CHK187-5294</strain>
    </source>
</reference>
<dbReference type="PANTHER" id="PTHR32182">
    <property type="entry name" value="DNA REPLICATION AND REPAIR PROTEIN RECF"/>
    <property type="match status" value="1"/>
</dbReference>
<keyword evidence="6 12" id="KW-0547">Nucleotide-binding</keyword>
<comment type="caution">
    <text evidence="15">The sequence shown here is derived from an EMBL/GenBank/DDBJ whole genome shotgun (WGS) entry which is preliminary data.</text>
</comment>
<proteinExistence type="inferred from homology"/>
<protein>
    <recommendedName>
        <fullName evidence="3 12">DNA replication and repair protein RecF</fullName>
    </recommendedName>
</protein>
<keyword evidence="7 12" id="KW-0227">DNA damage</keyword>
<reference evidence="15" key="2">
    <citation type="submission" date="2021-04" db="EMBL/GenBank/DDBJ databases">
        <authorList>
            <person name="Gilroy R."/>
        </authorList>
    </citation>
    <scope>NUCLEOTIDE SEQUENCE</scope>
    <source>
        <strain evidence="15">CHK187-5294</strain>
    </source>
</reference>
<dbReference type="InterPro" id="IPR027417">
    <property type="entry name" value="P-loop_NTPase"/>
</dbReference>
<dbReference type="NCBIfam" id="TIGR00611">
    <property type="entry name" value="recf"/>
    <property type="match status" value="1"/>
</dbReference>
<evidence type="ECO:0000256" key="8">
    <source>
        <dbReference type="ARBA" id="ARBA00022840"/>
    </source>
</evidence>
<keyword evidence="5 12" id="KW-0235">DNA replication</keyword>
<dbReference type="SUPFAM" id="SSF52540">
    <property type="entry name" value="P-loop containing nucleoside triphosphate hydrolases"/>
    <property type="match status" value="1"/>
</dbReference>
<evidence type="ECO:0000256" key="6">
    <source>
        <dbReference type="ARBA" id="ARBA00022741"/>
    </source>
</evidence>
<keyword evidence="9 12" id="KW-0238">DNA-binding</keyword>
<dbReference type="GO" id="GO:0000731">
    <property type="term" value="P:DNA synthesis involved in DNA repair"/>
    <property type="evidence" value="ECO:0007669"/>
    <property type="project" value="TreeGrafter"/>
</dbReference>
<keyword evidence="10 12" id="KW-0234">DNA repair</keyword>
<dbReference type="PANTHER" id="PTHR32182:SF0">
    <property type="entry name" value="DNA REPLICATION AND REPAIR PROTEIN RECF"/>
    <property type="match status" value="1"/>
</dbReference>
<dbReference type="GO" id="GO:0003697">
    <property type="term" value="F:single-stranded DNA binding"/>
    <property type="evidence" value="ECO:0007669"/>
    <property type="project" value="UniProtKB-UniRule"/>
</dbReference>
<evidence type="ECO:0000256" key="11">
    <source>
        <dbReference type="ARBA" id="ARBA00023236"/>
    </source>
</evidence>
<evidence type="ECO:0000256" key="10">
    <source>
        <dbReference type="ARBA" id="ARBA00023204"/>
    </source>
</evidence>
<dbReference type="InterPro" id="IPR018078">
    <property type="entry name" value="DNA-binding_RecF_CS"/>
</dbReference>
<dbReference type="Gene3D" id="3.40.50.300">
    <property type="entry name" value="P-loop containing nucleotide triphosphate hydrolases"/>
    <property type="match status" value="1"/>
</dbReference>
<dbReference type="AlphaFoldDB" id="A0A9D2D0A2"/>
<evidence type="ECO:0000256" key="3">
    <source>
        <dbReference type="ARBA" id="ARBA00020170"/>
    </source>
</evidence>